<dbReference type="CDD" id="cd01130">
    <property type="entry name" value="VirB11-like_ATPase"/>
    <property type="match status" value="1"/>
</dbReference>
<dbReference type="SUPFAM" id="SSF52540">
    <property type="entry name" value="P-loop containing nucleoside triphosphate hydrolases"/>
    <property type="match status" value="1"/>
</dbReference>
<dbReference type="EMBL" id="FNVA01000004">
    <property type="protein sequence ID" value="SEG38800.1"/>
    <property type="molecule type" value="Genomic_DNA"/>
</dbReference>
<dbReference type="PANTHER" id="PTHR30486">
    <property type="entry name" value="TWITCHING MOTILITY PROTEIN PILT"/>
    <property type="match status" value="1"/>
</dbReference>
<proteinExistence type="inferred from homology"/>
<dbReference type="RefSeq" id="WP_103933687.1">
    <property type="nucleotide sequence ID" value="NZ_FNVA01000004.1"/>
</dbReference>
<evidence type="ECO:0000256" key="2">
    <source>
        <dbReference type="SAM" id="MobiDB-lite"/>
    </source>
</evidence>
<dbReference type="Gene3D" id="3.40.50.300">
    <property type="entry name" value="P-loop containing nucleotide triphosphate hydrolases"/>
    <property type="match status" value="1"/>
</dbReference>
<dbReference type="InterPro" id="IPR027417">
    <property type="entry name" value="P-loop_NTPase"/>
</dbReference>
<dbReference type="InterPro" id="IPR001482">
    <property type="entry name" value="T2SS/T4SS_dom"/>
</dbReference>
<reference evidence="4 5" key="1">
    <citation type="submission" date="2016-10" db="EMBL/GenBank/DDBJ databases">
        <authorList>
            <person name="de Groot N.N."/>
        </authorList>
    </citation>
    <scope>NUCLEOTIDE SEQUENCE [LARGE SCALE GENOMIC DNA]</scope>
    <source>
        <strain evidence="4 5">DSM 22489</strain>
    </source>
</reference>
<feature type="compositionally biased region" description="Basic and acidic residues" evidence="2">
    <location>
        <begin position="338"/>
        <end position="347"/>
    </location>
</feature>
<evidence type="ECO:0000313" key="5">
    <source>
        <dbReference type="Proteomes" id="UP000236728"/>
    </source>
</evidence>
<dbReference type="Pfam" id="PF00437">
    <property type="entry name" value="T2SSE"/>
    <property type="match status" value="1"/>
</dbReference>
<evidence type="ECO:0000259" key="3">
    <source>
        <dbReference type="SMART" id="SM00382"/>
    </source>
</evidence>
<comment type="similarity">
    <text evidence="1">Belongs to the GSP E family.</text>
</comment>
<dbReference type="PANTHER" id="PTHR30486:SF6">
    <property type="entry name" value="TYPE IV PILUS RETRACTATION ATPASE PILT"/>
    <property type="match status" value="1"/>
</dbReference>
<dbReference type="OrthoDB" id="105005at2"/>
<name>A0A1H5ZRJ9_9BACT</name>
<sequence length="347" mass="38278">MNHDLDLLISFLQPIKELLLDDTVSEIMGNPNGQWWFERKGRLEHAEVIFDAKALRTGLEVIANKLSRKFDEAHPLLNAQLPDGSRLAAVLPPVVRPNPAVTIRKFSKVRFTIADLIQTDAMSVEIGDMLSGYIEAGKTILISGGTGSGKTTLLNALADFIPEGERIVVIEDTSELRIGKPNLLASECQTESHTGAVSFNDLLKAALRWRPDRIILGEVRGEEARTLLDSFNTGHAGSMATIHASSAVKALRRFGELAMRSHQQSNRDDISAEIAETVQIVVQVGRFARGRKISEIIAVRGYDRAAKLFLYDTIFDLAGERDNERDNPIVHPINSTSTKRENVHAIA</sequence>
<feature type="region of interest" description="Disordered" evidence="2">
    <location>
        <begin position="328"/>
        <end position="347"/>
    </location>
</feature>
<dbReference type="Gene3D" id="3.30.450.90">
    <property type="match status" value="1"/>
</dbReference>
<dbReference type="GO" id="GO:0016887">
    <property type="term" value="F:ATP hydrolysis activity"/>
    <property type="evidence" value="ECO:0007669"/>
    <property type="project" value="InterPro"/>
</dbReference>
<dbReference type="SMART" id="SM00382">
    <property type="entry name" value="AAA"/>
    <property type="match status" value="1"/>
</dbReference>
<dbReference type="InterPro" id="IPR003593">
    <property type="entry name" value="AAA+_ATPase"/>
</dbReference>
<dbReference type="InterPro" id="IPR050921">
    <property type="entry name" value="T4SS_GSP_E_ATPase"/>
</dbReference>
<evidence type="ECO:0000256" key="1">
    <source>
        <dbReference type="ARBA" id="ARBA00006611"/>
    </source>
</evidence>
<protein>
    <submittedName>
        <fullName evidence="4">Pilus assembly protein CpaF</fullName>
    </submittedName>
</protein>
<accession>A0A1H5ZRJ9</accession>
<gene>
    <name evidence="4" type="ORF">SAMN05421819_2832</name>
</gene>
<dbReference type="Proteomes" id="UP000236728">
    <property type="component" value="Unassembled WGS sequence"/>
</dbReference>
<organism evidence="4 5">
    <name type="scientific">Bryocella elongata</name>
    <dbReference type="NCBI Taxonomy" id="863522"/>
    <lineage>
        <taxon>Bacteria</taxon>
        <taxon>Pseudomonadati</taxon>
        <taxon>Acidobacteriota</taxon>
        <taxon>Terriglobia</taxon>
        <taxon>Terriglobales</taxon>
        <taxon>Acidobacteriaceae</taxon>
        <taxon>Bryocella</taxon>
    </lineage>
</organism>
<dbReference type="AlphaFoldDB" id="A0A1H5ZRJ9"/>
<feature type="domain" description="AAA+ ATPase" evidence="3">
    <location>
        <begin position="136"/>
        <end position="255"/>
    </location>
</feature>
<keyword evidence="5" id="KW-1185">Reference proteome</keyword>
<evidence type="ECO:0000313" key="4">
    <source>
        <dbReference type="EMBL" id="SEG38800.1"/>
    </source>
</evidence>